<reference evidence="3 4" key="1">
    <citation type="submission" date="2024-05" db="EMBL/GenBank/DDBJ databases">
        <authorList>
            <person name="Liu Q."/>
            <person name="Xin Y.-H."/>
        </authorList>
    </citation>
    <scope>NUCLEOTIDE SEQUENCE [LARGE SCALE GENOMIC DNA]</scope>
    <source>
        <strain evidence="3 4">CGMCC 1.10181</strain>
    </source>
</reference>
<dbReference type="RefSeq" id="WP_343892716.1">
    <property type="nucleotide sequence ID" value="NZ_BAAAEH010000061.1"/>
</dbReference>
<feature type="domain" description="UspA" evidence="2">
    <location>
        <begin position="149"/>
        <end position="265"/>
    </location>
</feature>
<dbReference type="InterPro" id="IPR006015">
    <property type="entry name" value="Universal_stress_UspA"/>
</dbReference>
<name>A0ABU9Y7L6_9SPHN</name>
<evidence type="ECO:0000313" key="4">
    <source>
        <dbReference type="Proteomes" id="UP001419910"/>
    </source>
</evidence>
<keyword evidence="4" id="KW-1185">Reference proteome</keyword>
<dbReference type="SUPFAM" id="SSF52402">
    <property type="entry name" value="Adenine nucleotide alpha hydrolases-like"/>
    <property type="match status" value="2"/>
</dbReference>
<dbReference type="PRINTS" id="PR01438">
    <property type="entry name" value="UNVRSLSTRESS"/>
</dbReference>
<organism evidence="3 4">
    <name type="scientific">Sphingomonas oligophenolica</name>
    <dbReference type="NCBI Taxonomy" id="301154"/>
    <lineage>
        <taxon>Bacteria</taxon>
        <taxon>Pseudomonadati</taxon>
        <taxon>Pseudomonadota</taxon>
        <taxon>Alphaproteobacteria</taxon>
        <taxon>Sphingomonadales</taxon>
        <taxon>Sphingomonadaceae</taxon>
        <taxon>Sphingomonas</taxon>
    </lineage>
</organism>
<proteinExistence type="inferred from homology"/>
<evidence type="ECO:0000313" key="3">
    <source>
        <dbReference type="EMBL" id="MEN2791811.1"/>
    </source>
</evidence>
<protein>
    <submittedName>
        <fullName evidence="3">Universal stress protein</fullName>
    </submittedName>
</protein>
<dbReference type="Pfam" id="PF00582">
    <property type="entry name" value="Usp"/>
    <property type="match status" value="1"/>
</dbReference>
<dbReference type="InterPro" id="IPR006016">
    <property type="entry name" value="UspA"/>
</dbReference>
<gene>
    <name evidence="3" type="ORF">ABC974_19420</name>
</gene>
<dbReference type="Gene3D" id="3.40.50.12370">
    <property type="match status" value="1"/>
</dbReference>
<dbReference type="EMBL" id="JBDIME010000020">
    <property type="protein sequence ID" value="MEN2791811.1"/>
    <property type="molecule type" value="Genomic_DNA"/>
</dbReference>
<dbReference type="Proteomes" id="UP001419910">
    <property type="component" value="Unassembled WGS sequence"/>
</dbReference>
<sequence>MKNILLLVHDDAGQEARFQAALDLGRALEGHLVCLDVTILPALVGADYVGDAGFSMLLKDERDREATNRTKLEGRLAHEDVPWEWKEATGTLAPCLSDAAELADVIVVNRQLDDFPLPDMRTVAGELVVGSGKPILAVPDCLKRLDLDTALVAWDGSPSSAAALRAAVPLLRLATRVTIVEIEDDSIQAPAEEAATYLSRHDIHPEIRRLPAGDKGAAEMILGQLADDGFGYLVMGGFGHRRFAEALFGGVTRAMLTKCPVPVFLAHEG</sequence>
<comment type="similarity">
    <text evidence="1">Belongs to the universal stress protein A family.</text>
</comment>
<accession>A0ABU9Y7L6</accession>
<evidence type="ECO:0000256" key="1">
    <source>
        <dbReference type="ARBA" id="ARBA00008791"/>
    </source>
</evidence>
<comment type="caution">
    <text evidence="3">The sequence shown here is derived from an EMBL/GenBank/DDBJ whole genome shotgun (WGS) entry which is preliminary data.</text>
</comment>
<evidence type="ECO:0000259" key="2">
    <source>
        <dbReference type="Pfam" id="PF00582"/>
    </source>
</evidence>
<dbReference type="CDD" id="cd00293">
    <property type="entry name" value="USP-like"/>
    <property type="match status" value="1"/>
</dbReference>